<dbReference type="Proteomes" id="UP000299102">
    <property type="component" value="Unassembled WGS sequence"/>
</dbReference>
<organism evidence="1 2">
    <name type="scientific">Eumeta variegata</name>
    <name type="common">Bagworm moth</name>
    <name type="synonym">Eumeta japonica</name>
    <dbReference type="NCBI Taxonomy" id="151549"/>
    <lineage>
        <taxon>Eukaryota</taxon>
        <taxon>Metazoa</taxon>
        <taxon>Ecdysozoa</taxon>
        <taxon>Arthropoda</taxon>
        <taxon>Hexapoda</taxon>
        <taxon>Insecta</taxon>
        <taxon>Pterygota</taxon>
        <taxon>Neoptera</taxon>
        <taxon>Endopterygota</taxon>
        <taxon>Lepidoptera</taxon>
        <taxon>Glossata</taxon>
        <taxon>Ditrysia</taxon>
        <taxon>Tineoidea</taxon>
        <taxon>Psychidae</taxon>
        <taxon>Oiketicinae</taxon>
        <taxon>Eumeta</taxon>
    </lineage>
</organism>
<evidence type="ECO:0008006" key="3">
    <source>
        <dbReference type="Google" id="ProtNLM"/>
    </source>
</evidence>
<keyword evidence="2" id="KW-1185">Reference proteome</keyword>
<name>A0A4C1ZMR0_EUMVA</name>
<accession>A0A4C1ZMR0</accession>
<dbReference type="EMBL" id="BGZK01001981">
    <property type="protein sequence ID" value="GBP89190.1"/>
    <property type="molecule type" value="Genomic_DNA"/>
</dbReference>
<dbReference type="AlphaFoldDB" id="A0A4C1ZMR0"/>
<protein>
    <recommendedName>
        <fullName evidence="3">Histone-lysine N-methyltransferase SETMAR</fullName>
    </recommendedName>
</protein>
<comment type="caution">
    <text evidence="1">The sequence shown here is derived from an EMBL/GenBank/DDBJ whole genome shotgun (WGS) entry which is preliminary data.</text>
</comment>
<evidence type="ECO:0000313" key="1">
    <source>
        <dbReference type="EMBL" id="GBP89190.1"/>
    </source>
</evidence>
<gene>
    <name evidence="1" type="ORF">EVAR_62988_1</name>
</gene>
<reference evidence="1 2" key="1">
    <citation type="journal article" date="2019" name="Commun. Biol.">
        <title>The bagworm genome reveals a unique fibroin gene that provides high tensile strength.</title>
        <authorList>
            <person name="Kono N."/>
            <person name="Nakamura H."/>
            <person name="Ohtoshi R."/>
            <person name="Tomita M."/>
            <person name="Numata K."/>
            <person name="Arakawa K."/>
        </authorList>
    </citation>
    <scope>NUCLEOTIDE SEQUENCE [LARGE SCALE GENOMIC DNA]</scope>
</reference>
<evidence type="ECO:0000313" key="2">
    <source>
        <dbReference type="Proteomes" id="UP000299102"/>
    </source>
</evidence>
<proteinExistence type="predicted"/>
<sequence length="131" mass="14514">MNLALIDLLQINGDLTLVNHSRSGRLSIWDIEATKEAVENQPSTSTRRLSDSFGFCKDTIHRHLESFDSIFRNDPGAQCRRSSQGIKLHVPAGRGVEPCLGSFQGRTVVNFAPTQKWADATGETPHSHKTE</sequence>
<dbReference type="OrthoDB" id="10032414at2759"/>